<dbReference type="PANTHER" id="PTHR46889">
    <property type="entry name" value="TRANSPOSASE INSF FOR INSERTION SEQUENCE IS3B-RELATED"/>
    <property type="match status" value="1"/>
</dbReference>
<evidence type="ECO:0000313" key="2">
    <source>
        <dbReference type="EMBL" id="GGE29210.1"/>
    </source>
</evidence>
<dbReference type="InterPro" id="IPR048020">
    <property type="entry name" value="Transpos_IS3"/>
</dbReference>
<feature type="domain" description="Integrase catalytic" evidence="1">
    <location>
        <begin position="94"/>
        <end position="256"/>
    </location>
</feature>
<dbReference type="Gene3D" id="3.30.420.10">
    <property type="entry name" value="Ribonuclease H-like superfamily/Ribonuclease H"/>
    <property type="match status" value="1"/>
</dbReference>
<organism evidence="2 3">
    <name type="scientific">Psychroflexus planctonicus</name>
    <dbReference type="NCBI Taxonomy" id="1526575"/>
    <lineage>
        <taxon>Bacteria</taxon>
        <taxon>Pseudomonadati</taxon>
        <taxon>Bacteroidota</taxon>
        <taxon>Flavobacteriia</taxon>
        <taxon>Flavobacteriales</taxon>
        <taxon>Flavobacteriaceae</taxon>
        <taxon>Psychroflexus</taxon>
    </lineage>
</organism>
<dbReference type="PANTHER" id="PTHR46889:SF5">
    <property type="entry name" value="INTEGRASE PROTEIN"/>
    <property type="match status" value="1"/>
</dbReference>
<evidence type="ECO:0000313" key="3">
    <source>
        <dbReference type="Proteomes" id="UP000599179"/>
    </source>
</evidence>
<keyword evidence="3" id="KW-1185">Reference proteome</keyword>
<name>A0ABQ1SCZ2_9FLAO</name>
<dbReference type="EMBL" id="BMGM01000003">
    <property type="protein sequence ID" value="GGE29210.1"/>
    <property type="molecule type" value="Genomic_DNA"/>
</dbReference>
<comment type="caution">
    <text evidence="2">The sequence shown here is derived from an EMBL/GenBank/DDBJ whole genome shotgun (WGS) entry which is preliminary data.</text>
</comment>
<sequence>MNISKQAVYQARQRQLNFDTELMESISQADIMRKDHPGCGVEKMYKTLKPKYMGRDKFCEIFMDLGYRIRTIKNYRRTTTPTHLKYPNLIEGMMVTRPSQVIQSDITYFDIEDEFYYIVFIIDVYTREIIGYNVSNNMRKESNIKALKMALKQINPSDRRNMIHHSDRGSQNGSDAYKKMLKNAGIKLSMGLIAQDNAFAERVNGTIKNEYLKLWHINNLKTLKAKTKKAVEHYNTKRQHDSLKGKTPKEFKNYFLSLNTQKRPMVIIYADGNYKVKVALSHQDFNPKEEPQAHNCPIEL</sequence>
<proteinExistence type="predicted"/>
<dbReference type="Pfam" id="PF13683">
    <property type="entry name" value="rve_3"/>
    <property type="match status" value="1"/>
</dbReference>
<evidence type="ECO:0000259" key="1">
    <source>
        <dbReference type="PROSITE" id="PS50994"/>
    </source>
</evidence>
<dbReference type="Pfam" id="PF00665">
    <property type="entry name" value="rve"/>
    <property type="match status" value="1"/>
</dbReference>
<dbReference type="InterPro" id="IPR012337">
    <property type="entry name" value="RNaseH-like_sf"/>
</dbReference>
<accession>A0ABQ1SCZ2</accession>
<reference evidence="3" key="1">
    <citation type="journal article" date="2019" name="Int. J. Syst. Evol. Microbiol.">
        <title>The Global Catalogue of Microorganisms (GCM) 10K type strain sequencing project: providing services to taxonomists for standard genome sequencing and annotation.</title>
        <authorList>
            <consortium name="The Broad Institute Genomics Platform"/>
            <consortium name="The Broad Institute Genome Sequencing Center for Infectious Disease"/>
            <person name="Wu L."/>
            <person name="Ma J."/>
        </authorList>
    </citation>
    <scope>NUCLEOTIDE SEQUENCE [LARGE SCALE GENOMIC DNA]</scope>
    <source>
        <strain evidence="3">CGMCC 1.12931</strain>
    </source>
</reference>
<dbReference type="InterPro" id="IPR036397">
    <property type="entry name" value="RNaseH_sf"/>
</dbReference>
<dbReference type="InterPro" id="IPR001584">
    <property type="entry name" value="Integrase_cat-core"/>
</dbReference>
<dbReference type="SUPFAM" id="SSF53098">
    <property type="entry name" value="Ribonuclease H-like"/>
    <property type="match status" value="1"/>
</dbReference>
<dbReference type="InterPro" id="IPR050900">
    <property type="entry name" value="Transposase_IS3/IS150/IS904"/>
</dbReference>
<gene>
    <name evidence="2" type="ORF">GCM10010832_07200</name>
</gene>
<dbReference type="Proteomes" id="UP000599179">
    <property type="component" value="Unassembled WGS sequence"/>
</dbReference>
<dbReference type="NCBIfam" id="NF033516">
    <property type="entry name" value="transpos_IS3"/>
    <property type="match status" value="1"/>
</dbReference>
<dbReference type="PROSITE" id="PS50994">
    <property type="entry name" value="INTEGRASE"/>
    <property type="match status" value="1"/>
</dbReference>
<protein>
    <submittedName>
        <fullName evidence="2">Integrase</fullName>
    </submittedName>
</protein>